<dbReference type="Proteomes" id="UP000318055">
    <property type="component" value="Chromosome"/>
</dbReference>
<accession>A0A518RFP8</accession>
<evidence type="ECO:0000313" key="3">
    <source>
        <dbReference type="Proteomes" id="UP000318055"/>
    </source>
</evidence>
<protein>
    <submittedName>
        <fullName evidence="2">Uncharacterized protein</fullName>
    </submittedName>
</protein>
<dbReference type="EMBL" id="CP042239">
    <property type="protein sequence ID" value="QDX26287.1"/>
    <property type="molecule type" value="Genomic_DNA"/>
</dbReference>
<proteinExistence type="predicted"/>
<evidence type="ECO:0000313" key="2">
    <source>
        <dbReference type="EMBL" id="QDX26287.1"/>
    </source>
</evidence>
<dbReference type="KEGG" id="ssua:FPZ54_09795"/>
<dbReference type="RefSeq" id="WP_145846786.1">
    <property type="nucleotide sequence ID" value="NZ_CP042239.1"/>
</dbReference>
<reference evidence="2 3" key="1">
    <citation type="submission" date="2019-07" db="EMBL/GenBank/DDBJ databases">
        <title>Sphingomonas alkalisoli sp. nov., isolated from rhizosphere soil of Suaedae salsa.</title>
        <authorList>
            <person name="Zhang H."/>
            <person name="Xu L."/>
            <person name="Zhang J.-X."/>
            <person name="Sun J.-Q."/>
        </authorList>
    </citation>
    <scope>NUCLEOTIDE SEQUENCE [LARGE SCALE GENOMIC DNA]</scope>
    <source>
        <strain evidence="2 3">XS-10</strain>
    </source>
</reference>
<evidence type="ECO:0000256" key="1">
    <source>
        <dbReference type="SAM" id="Phobius"/>
    </source>
</evidence>
<dbReference type="AlphaFoldDB" id="A0A518RFP8"/>
<keyword evidence="1" id="KW-0472">Membrane</keyword>
<keyword evidence="3" id="KW-1185">Reference proteome</keyword>
<sequence length="104" mass="11963">MAVVESVPITRAARARRKIVAAFYAQHAITPLDTILYTPPDDLKPMFDKMIAQRVIRREAQGYYWLDRRAYDAVIAHQRRKMVPVAIAVSVVLALVLMLFFYRG</sequence>
<gene>
    <name evidence="2" type="ORF">FPZ54_09795</name>
</gene>
<dbReference type="OrthoDB" id="7583864at2"/>
<feature type="transmembrane region" description="Helical" evidence="1">
    <location>
        <begin position="82"/>
        <end position="102"/>
    </location>
</feature>
<keyword evidence="1" id="KW-0812">Transmembrane</keyword>
<organism evidence="2 3">
    <name type="scientific">Sphingomonas suaedae</name>
    <dbReference type="NCBI Taxonomy" id="2599297"/>
    <lineage>
        <taxon>Bacteria</taxon>
        <taxon>Pseudomonadati</taxon>
        <taxon>Pseudomonadota</taxon>
        <taxon>Alphaproteobacteria</taxon>
        <taxon>Sphingomonadales</taxon>
        <taxon>Sphingomonadaceae</taxon>
        <taxon>Sphingomonas</taxon>
    </lineage>
</organism>
<name>A0A518RFP8_9SPHN</name>
<keyword evidence="1" id="KW-1133">Transmembrane helix</keyword>